<dbReference type="InterPro" id="IPR021331">
    <property type="entry name" value="Hva1_TUDOR"/>
</dbReference>
<dbReference type="Pfam" id="PF11160">
    <property type="entry name" value="Hva1_TUDOR"/>
    <property type="match status" value="1"/>
</dbReference>
<comment type="caution">
    <text evidence="2">The sequence shown here is derived from an EMBL/GenBank/DDBJ whole genome shotgun (WGS) entry which is preliminary data.</text>
</comment>
<evidence type="ECO:0000313" key="3">
    <source>
        <dbReference type="Proteomes" id="UP001142810"/>
    </source>
</evidence>
<dbReference type="EMBL" id="JAPFRD010000013">
    <property type="protein sequence ID" value="MCW8109851.1"/>
    <property type="molecule type" value="Genomic_DNA"/>
</dbReference>
<accession>A0ABT3PAQ2</accession>
<proteinExistence type="predicted"/>
<reference evidence="2" key="1">
    <citation type="submission" date="2022-11" db="EMBL/GenBank/DDBJ databases">
        <title>Alteromonas sp. nov., isolated from sea water of the Qingdao.</title>
        <authorList>
            <person name="Wang Q."/>
        </authorList>
    </citation>
    <scope>NUCLEOTIDE SEQUENCE</scope>
    <source>
        <strain evidence="2">ASW11-7</strain>
    </source>
</reference>
<keyword evidence="3" id="KW-1185">Reference proteome</keyword>
<organism evidence="2 3">
    <name type="scientific">Alteromonas aquimaris</name>
    <dbReference type="NCBI Taxonomy" id="2998417"/>
    <lineage>
        <taxon>Bacteria</taxon>
        <taxon>Pseudomonadati</taxon>
        <taxon>Pseudomonadota</taxon>
        <taxon>Gammaproteobacteria</taxon>
        <taxon>Alteromonadales</taxon>
        <taxon>Alteromonadaceae</taxon>
        <taxon>Alteromonas/Salinimonas group</taxon>
        <taxon>Alteromonas</taxon>
    </lineage>
</organism>
<dbReference type="Proteomes" id="UP001142810">
    <property type="component" value="Unassembled WGS sequence"/>
</dbReference>
<protein>
    <submittedName>
        <fullName evidence="2">DUF2945 domain-containing protein</fullName>
    </submittedName>
</protein>
<sequence length="73" mass="8492">MSKSYQTNTKVEWEWGHGKGTGYVREVFREKVTRTLKGSEITRNGSIDDPAYLIEQDDGDRVLKLHSEIRKHN</sequence>
<dbReference type="RefSeq" id="WP_265618732.1">
    <property type="nucleotide sequence ID" value="NZ_JAPFRD010000013.1"/>
</dbReference>
<name>A0ABT3PAQ2_9ALTE</name>
<feature type="domain" description="Hypervirulence associated protein TUDOR" evidence="1">
    <location>
        <begin position="10"/>
        <end position="69"/>
    </location>
</feature>
<evidence type="ECO:0000259" key="1">
    <source>
        <dbReference type="Pfam" id="PF11160"/>
    </source>
</evidence>
<evidence type="ECO:0000313" key="2">
    <source>
        <dbReference type="EMBL" id="MCW8109851.1"/>
    </source>
</evidence>
<gene>
    <name evidence="2" type="ORF">OPS25_15195</name>
</gene>